<evidence type="ECO:0000313" key="2">
    <source>
        <dbReference type="Proteomes" id="UP000245383"/>
    </source>
</evidence>
<comment type="caution">
    <text evidence="1">The sequence shown here is derived from an EMBL/GenBank/DDBJ whole genome shotgun (WGS) entry which is preliminary data.</text>
</comment>
<name>A0A2T9YEA1_9FUNG</name>
<evidence type="ECO:0000313" key="1">
    <source>
        <dbReference type="EMBL" id="PVU90614.1"/>
    </source>
</evidence>
<proteinExistence type="predicted"/>
<organism evidence="1 2">
    <name type="scientific">Smittium simulii</name>
    <dbReference type="NCBI Taxonomy" id="133385"/>
    <lineage>
        <taxon>Eukaryota</taxon>
        <taxon>Fungi</taxon>
        <taxon>Fungi incertae sedis</taxon>
        <taxon>Zoopagomycota</taxon>
        <taxon>Kickxellomycotina</taxon>
        <taxon>Harpellomycetes</taxon>
        <taxon>Harpellales</taxon>
        <taxon>Legeriomycetaceae</taxon>
        <taxon>Smittium</taxon>
    </lineage>
</organism>
<sequence>MSGFDALTAIEQSSIIVSSLFSLCISLITLEAVSQLIFKALQIAQGRSRIQKGQHDQPIQTDPVDVELPHVVARAPVTDIIYYPKFLEVTTLVEKYFFRSPLPEEEWKDIIYSCPKCNVMHYTPPTLNNTASVTANKKIINNPGSNHKEAPDITFALEFRLMLADAASNITQLRGELVYKTINLPGRAPNHAEETNDSLFESEQFDTVVESKKKELRKPRPRSRRSFLQRQQAAYGNVPVVNATPTAGIKEQGINKNKIMELHSKHNKSGHTELSLVERSIKTLEWSIIHPRDAMSRGCLRVLSC</sequence>
<gene>
    <name evidence="1" type="ORF">BB561_004806</name>
</gene>
<accession>A0A2T9YEA1</accession>
<keyword evidence="2" id="KW-1185">Reference proteome</keyword>
<protein>
    <submittedName>
        <fullName evidence="1">Uncharacterized protein</fullName>
    </submittedName>
</protein>
<dbReference type="EMBL" id="MBFR01000248">
    <property type="protein sequence ID" value="PVU90614.1"/>
    <property type="molecule type" value="Genomic_DNA"/>
</dbReference>
<reference evidence="1 2" key="1">
    <citation type="journal article" date="2018" name="MBio">
        <title>Comparative Genomics Reveals the Core Gene Toolbox for the Fungus-Insect Symbiosis.</title>
        <authorList>
            <person name="Wang Y."/>
            <person name="Stata M."/>
            <person name="Wang W."/>
            <person name="Stajich J.E."/>
            <person name="White M.M."/>
            <person name="Moncalvo J.M."/>
        </authorList>
    </citation>
    <scope>NUCLEOTIDE SEQUENCE [LARGE SCALE GENOMIC DNA]</scope>
    <source>
        <strain evidence="1 2">SWE-8-4</strain>
    </source>
</reference>
<dbReference type="AlphaFoldDB" id="A0A2T9YEA1"/>
<dbReference type="Proteomes" id="UP000245383">
    <property type="component" value="Unassembled WGS sequence"/>
</dbReference>
<dbReference type="STRING" id="133385.A0A2T9YEA1"/>